<dbReference type="AlphaFoldDB" id="A0A941AP36"/>
<name>A0A941AP36_9BACI</name>
<protein>
    <submittedName>
        <fullName evidence="1">HEAT repeat domain-containing protein</fullName>
    </submittedName>
</protein>
<dbReference type="Proteomes" id="UP000678228">
    <property type="component" value="Unassembled WGS sequence"/>
</dbReference>
<organism evidence="1 2">
    <name type="scientific">Halalkalibacter suaedae</name>
    <dbReference type="NCBI Taxonomy" id="2822140"/>
    <lineage>
        <taxon>Bacteria</taxon>
        <taxon>Bacillati</taxon>
        <taxon>Bacillota</taxon>
        <taxon>Bacilli</taxon>
        <taxon>Bacillales</taxon>
        <taxon>Bacillaceae</taxon>
        <taxon>Halalkalibacter</taxon>
    </lineage>
</organism>
<dbReference type="EMBL" id="JAGKSQ010000003">
    <property type="protein sequence ID" value="MBP3951057.1"/>
    <property type="molecule type" value="Genomic_DNA"/>
</dbReference>
<proteinExistence type="predicted"/>
<comment type="caution">
    <text evidence="1">The sequence shown here is derived from an EMBL/GenBank/DDBJ whole genome shotgun (WGS) entry which is preliminary data.</text>
</comment>
<accession>A0A941AP36</accession>
<dbReference type="RefSeq" id="WP_210596762.1">
    <property type="nucleotide sequence ID" value="NZ_JAGKSQ010000003.1"/>
</dbReference>
<gene>
    <name evidence="1" type="ORF">J7W16_07905</name>
</gene>
<evidence type="ECO:0000313" key="1">
    <source>
        <dbReference type="EMBL" id="MBP3951057.1"/>
    </source>
</evidence>
<keyword evidence="2" id="KW-1185">Reference proteome</keyword>
<evidence type="ECO:0000313" key="2">
    <source>
        <dbReference type="Proteomes" id="UP000678228"/>
    </source>
</evidence>
<reference evidence="1" key="1">
    <citation type="submission" date="2021-03" db="EMBL/GenBank/DDBJ databases">
        <title>Bacillus suaedae sp. nov., isolated from Suaeda aralocaspica.</title>
        <authorList>
            <person name="Lei R.F.R."/>
        </authorList>
    </citation>
    <scope>NUCLEOTIDE SEQUENCE</scope>
    <source>
        <strain evidence="1">YZJH907-2</strain>
    </source>
</reference>
<sequence length="146" mass="17223">MSQETKPEVPANLSQLKKSINRAANWRERLDTVEELGQWKSRETIELLRYCMAGDAVFKIRKAAFRKLRDLGEDVSEPERSNDEPIKGTAKTLLRIKKSLPKDHSYEDFREKVKKMRIDLYDTYEGEKGEEFDQWLKESWNSIVLK</sequence>